<protein>
    <recommendedName>
        <fullName evidence="3">RNA polymerase sigma factor 70 region 1.1 domain-containing protein</fullName>
    </recommendedName>
</protein>
<name>A0A401UT26_9CLOT</name>
<keyword evidence="2" id="KW-1185">Reference proteome</keyword>
<proteinExistence type="predicted"/>
<accession>A0A401UT26</accession>
<evidence type="ECO:0008006" key="3">
    <source>
        <dbReference type="Google" id="ProtNLM"/>
    </source>
</evidence>
<dbReference type="AlphaFoldDB" id="A0A401UT26"/>
<gene>
    <name evidence="1" type="ORF">Ctaglu_42310</name>
</gene>
<sequence length="50" mass="6152">MKSFKDILRKGLDNGFINYKEVEQIDFKNDKDVFDYFEELEDRDIKIIYL</sequence>
<dbReference type="Proteomes" id="UP000287872">
    <property type="component" value="Unassembled WGS sequence"/>
</dbReference>
<comment type="caution">
    <text evidence="1">The sequence shown here is derived from an EMBL/GenBank/DDBJ whole genome shotgun (WGS) entry which is preliminary data.</text>
</comment>
<organism evidence="1 2">
    <name type="scientific">Clostridium tagluense</name>
    <dbReference type="NCBI Taxonomy" id="360422"/>
    <lineage>
        <taxon>Bacteria</taxon>
        <taxon>Bacillati</taxon>
        <taxon>Bacillota</taxon>
        <taxon>Clostridia</taxon>
        <taxon>Eubacteriales</taxon>
        <taxon>Clostridiaceae</taxon>
        <taxon>Clostridium</taxon>
    </lineage>
</organism>
<reference evidence="1 2" key="1">
    <citation type="submission" date="2018-11" db="EMBL/GenBank/DDBJ databases">
        <title>Genome sequencing and assembly of Clostridium tagluense strain A121.</title>
        <authorList>
            <person name="Murakami T."/>
            <person name="Segawa T."/>
            <person name="Shcherbakova V.A."/>
            <person name="Mori H."/>
            <person name="Yoshimura Y."/>
        </authorList>
    </citation>
    <scope>NUCLEOTIDE SEQUENCE [LARGE SCALE GENOMIC DNA]</scope>
    <source>
        <strain evidence="1 2">A121</strain>
    </source>
</reference>
<dbReference type="EMBL" id="BHYK01000037">
    <property type="protein sequence ID" value="GCD12608.1"/>
    <property type="molecule type" value="Genomic_DNA"/>
</dbReference>
<evidence type="ECO:0000313" key="2">
    <source>
        <dbReference type="Proteomes" id="UP000287872"/>
    </source>
</evidence>
<evidence type="ECO:0000313" key="1">
    <source>
        <dbReference type="EMBL" id="GCD12608.1"/>
    </source>
</evidence>
<dbReference type="RefSeq" id="WP_185732887.1">
    <property type="nucleotide sequence ID" value="NZ_BHYK01000037.1"/>
</dbReference>